<accession>A0A1R2BKY7</accession>
<organism evidence="2 3">
    <name type="scientific">Stentor coeruleus</name>
    <dbReference type="NCBI Taxonomy" id="5963"/>
    <lineage>
        <taxon>Eukaryota</taxon>
        <taxon>Sar</taxon>
        <taxon>Alveolata</taxon>
        <taxon>Ciliophora</taxon>
        <taxon>Postciliodesmatophora</taxon>
        <taxon>Heterotrichea</taxon>
        <taxon>Heterotrichida</taxon>
        <taxon>Stentoridae</taxon>
        <taxon>Stentor</taxon>
    </lineage>
</organism>
<feature type="transmembrane region" description="Helical" evidence="1">
    <location>
        <begin position="23"/>
        <end position="45"/>
    </location>
</feature>
<name>A0A1R2BKY7_9CILI</name>
<proteinExistence type="predicted"/>
<reference evidence="2 3" key="1">
    <citation type="submission" date="2016-11" db="EMBL/GenBank/DDBJ databases">
        <title>The macronuclear genome of Stentor coeruleus: a giant cell with tiny introns.</title>
        <authorList>
            <person name="Slabodnick M."/>
            <person name="Ruby J.G."/>
            <person name="Reiff S.B."/>
            <person name="Swart E.C."/>
            <person name="Gosai S."/>
            <person name="Prabakaran S."/>
            <person name="Witkowska E."/>
            <person name="Larue G.E."/>
            <person name="Fisher S."/>
            <person name="Freeman R.M."/>
            <person name="Gunawardena J."/>
            <person name="Chu W."/>
            <person name="Stover N.A."/>
            <person name="Gregory B.D."/>
            <person name="Nowacki M."/>
            <person name="Derisi J."/>
            <person name="Roy S.W."/>
            <person name="Marshall W.F."/>
            <person name="Sood P."/>
        </authorList>
    </citation>
    <scope>NUCLEOTIDE SEQUENCE [LARGE SCALE GENOMIC DNA]</scope>
    <source>
        <strain evidence="2">WM001</strain>
    </source>
</reference>
<evidence type="ECO:0000313" key="3">
    <source>
        <dbReference type="Proteomes" id="UP000187209"/>
    </source>
</evidence>
<feature type="transmembrane region" description="Helical" evidence="1">
    <location>
        <begin position="123"/>
        <end position="154"/>
    </location>
</feature>
<evidence type="ECO:0000256" key="1">
    <source>
        <dbReference type="SAM" id="Phobius"/>
    </source>
</evidence>
<comment type="caution">
    <text evidence="2">The sequence shown here is derived from an EMBL/GenBank/DDBJ whole genome shotgun (WGS) entry which is preliminary data.</text>
</comment>
<dbReference type="EMBL" id="MPUH01000574">
    <property type="protein sequence ID" value="OMJ77462.1"/>
    <property type="molecule type" value="Genomic_DNA"/>
</dbReference>
<keyword evidence="1" id="KW-1133">Transmembrane helix</keyword>
<sequence>MELVACLWSYDDRWMFESKFTKGAWMLSFGFQSVICLSSAIIGFYSTEIDMWIGFRVLISLGLACCCLLLAITYESRRKTVRKQWSAEILVSLAGIINLILTWNLVNFFDQSEYIRYSSQVQILLYILVLALPIITSIGCILVKVSCMIISILFPRAFIKIKPFKH</sequence>
<keyword evidence="3" id="KW-1185">Reference proteome</keyword>
<gene>
    <name evidence="2" type="ORF">SteCoe_22939</name>
</gene>
<keyword evidence="1" id="KW-0472">Membrane</keyword>
<evidence type="ECO:0000313" key="2">
    <source>
        <dbReference type="EMBL" id="OMJ77462.1"/>
    </source>
</evidence>
<feature type="transmembrane region" description="Helical" evidence="1">
    <location>
        <begin position="51"/>
        <end position="73"/>
    </location>
</feature>
<feature type="transmembrane region" description="Helical" evidence="1">
    <location>
        <begin position="85"/>
        <end position="103"/>
    </location>
</feature>
<protein>
    <submittedName>
        <fullName evidence="2">Uncharacterized protein</fullName>
    </submittedName>
</protein>
<dbReference type="Proteomes" id="UP000187209">
    <property type="component" value="Unassembled WGS sequence"/>
</dbReference>
<dbReference type="AlphaFoldDB" id="A0A1R2BKY7"/>
<keyword evidence="1" id="KW-0812">Transmembrane</keyword>